<proteinExistence type="predicted"/>
<dbReference type="EC" id="1.9.3.1" evidence="2"/>
<dbReference type="EMBL" id="CADCSZ010000212">
    <property type="protein sequence ID" value="CAA9274353.1"/>
    <property type="molecule type" value="Genomic_DNA"/>
</dbReference>
<name>A0A6J4JCH7_9ACTN</name>
<sequence length="197" mass="21168">DVRRPAGAAHGPPGLDHRPVGRADGHRHRGHGLRRPALRLLLPAGGRARVAAPSRRAAGAGPCLAVLLRAVGQQPAGLLGRHRHQEGAHRPGEGGSGPRLDHGGQLPRLHRLRLQRAALRLAGPRLRLGLLHDRRPPRHPPGHRPGHGPHRAGQGMDRPLRRGRTRQPPGLLVVLALRRPDLGRRLPVALPLGPSPM</sequence>
<feature type="non-terminal residue" evidence="2">
    <location>
        <position position="1"/>
    </location>
</feature>
<protein>
    <submittedName>
        <fullName evidence="2">Cytochrome c oxidase polypeptide III</fullName>
        <ecNumber evidence="2">1.9.3.1</ecNumber>
    </submittedName>
</protein>
<feature type="region of interest" description="Disordered" evidence="1">
    <location>
        <begin position="78"/>
        <end position="104"/>
    </location>
</feature>
<dbReference type="AlphaFoldDB" id="A0A6J4JCH7"/>
<gene>
    <name evidence="2" type="ORF">AVDCRST_MAG76-3532</name>
</gene>
<feature type="non-terminal residue" evidence="2">
    <location>
        <position position="197"/>
    </location>
</feature>
<feature type="region of interest" description="Disordered" evidence="1">
    <location>
        <begin position="1"/>
        <end position="35"/>
    </location>
</feature>
<organism evidence="2">
    <name type="scientific">uncultured Acidimicrobiales bacterium</name>
    <dbReference type="NCBI Taxonomy" id="310071"/>
    <lineage>
        <taxon>Bacteria</taxon>
        <taxon>Bacillati</taxon>
        <taxon>Actinomycetota</taxon>
        <taxon>Acidimicrobiia</taxon>
        <taxon>Acidimicrobiales</taxon>
        <taxon>environmental samples</taxon>
    </lineage>
</organism>
<evidence type="ECO:0000256" key="1">
    <source>
        <dbReference type="SAM" id="MobiDB-lite"/>
    </source>
</evidence>
<evidence type="ECO:0000313" key="2">
    <source>
        <dbReference type="EMBL" id="CAA9274353.1"/>
    </source>
</evidence>
<accession>A0A6J4JCH7</accession>
<feature type="compositionally biased region" description="Basic residues" evidence="1">
    <location>
        <begin position="25"/>
        <end position="35"/>
    </location>
</feature>
<reference evidence="2" key="1">
    <citation type="submission" date="2020-02" db="EMBL/GenBank/DDBJ databases">
        <authorList>
            <person name="Meier V. D."/>
        </authorList>
    </citation>
    <scope>NUCLEOTIDE SEQUENCE</scope>
    <source>
        <strain evidence="2">AVDCRST_MAG76</strain>
    </source>
</reference>
<feature type="compositionally biased region" description="Basic and acidic residues" evidence="1">
    <location>
        <begin position="15"/>
        <end position="24"/>
    </location>
</feature>
<keyword evidence="2" id="KW-0560">Oxidoreductase</keyword>
<feature type="compositionally biased region" description="Basic residues" evidence="1">
    <location>
        <begin position="135"/>
        <end position="150"/>
    </location>
</feature>
<feature type="region of interest" description="Disordered" evidence="1">
    <location>
        <begin position="129"/>
        <end position="168"/>
    </location>
</feature>
<dbReference type="GO" id="GO:0016491">
    <property type="term" value="F:oxidoreductase activity"/>
    <property type="evidence" value="ECO:0007669"/>
    <property type="project" value="UniProtKB-KW"/>
</dbReference>